<sequence length="54" mass="5639">MPDQPDAATLEAAHMAVLQMFGAVCAEPDNPAVAEQADQSLWRLDELLAAAASS</sequence>
<gene>
    <name evidence="1" type="ORF">GA0070564_10795</name>
</gene>
<evidence type="ECO:0000313" key="2">
    <source>
        <dbReference type="Proteomes" id="UP000199504"/>
    </source>
</evidence>
<dbReference type="RefSeq" id="WP_176730791.1">
    <property type="nucleotide sequence ID" value="NZ_FMCX01000007.1"/>
</dbReference>
<proteinExistence type="predicted"/>
<dbReference type="EMBL" id="FMCX01000007">
    <property type="protein sequence ID" value="SCF38525.1"/>
    <property type="molecule type" value="Genomic_DNA"/>
</dbReference>
<keyword evidence="2" id="KW-1185">Reference proteome</keyword>
<evidence type="ECO:0000313" key="1">
    <source>
        <dbReference type="EMBL" id="SCF38525.1"/>
    </source>
</evidence>
<organism evidence="1 2">
    <name type="scientific">Micromonospora mirobrigensis</name>
    <dbReference type="NCBI Taxonomy" id="262898"/>
    <lineage>
        <taxon>Bacteria</taxon>
        <taxon>Bacillati</taxon>
        <taxon>Actinomycetota</taxon>
        <taxon>Actinomycetes</taxon>
        <taxon>Micromonosporales</taxon>
        <taxon>Micromonosporaceae</taxon>
        <taxon>Micromonospora</taxon>
    </lineage>
</organism>
<dbReference type="AlphaFoldDB" id="A0A1C5A010"/>
<accession>A0A1C5A010</accession>
<reference evidence="2" key="1">
    <citation type="submission" date="2016-06" db="EMBL/GenBank/DDBJ databases">
        <authorList>
            <person name="Varghese N."/>
            <person name="Submissions Spin"/>
        </authorList>
    </citation>
    <scope>NUCLEOTIDE SEQUENCE [LARGE SCALE GENOMIC DNA]</scope>
    <source>
        <strain evidence="2">DSM 44830</strain>
    </source>
</reference>
<dbReference type="Proteomes" id="UP000199504">
    <property type="component" value="Unassembled WGS sequence"/>
</dbReference>
<protein>
    <submittedName>
        <fullName evidence="1">Uncharacterized protein</fullName>
    </submittedName>
</protein>
<name>A0A1C5A010_9ACTN</name>